<protein>
    <recommendedName>
        <fullName evidence="5">DUF4175 family protein</fullName>
    </recommendedName>
</protein>
<dbReference type="OrthoDB" id="220056at2"/>
<keyword evidence="2" id="KW-0472">Membrane</keyword>
<evidence type="ECO:0000313" key="3">
    <source>
        <dbReference type="EMBL" id="TWT37110.1"/>
    </source>
</evidence>
<evidence type="ECO:0008006" key="5">
    <source>
        <dbReference type="Google" id="ProtNLM"/>
    </source>
</evidence>
<dbReference type="Proteomes" id="UP000316714">
    <property type="component" value="Unassembled WGS sequence"/>
</dbReference>
<keyword evidence="4" id="KW-1185">Reference proteome</keyword>
<keyword evidence="2" id="KW-0812">Transmembrane</keyword>
<proteinExistence type="predicted"/>
<feature type="region of interest" description="Disordered" evidence="1">
    <location>
        <begin position="1010"/>
        <end position="1068"/>
    </location>
</feature>
<feature type="transmembrane region" description="Helical" evidence="2">
    <location>
        <begin position="60"/>
        <end position="80"/>
    </location>
</feature>
<dbReference type="AlphaFoldDB" id="A0A5C5VGN8"/>
<feature type="region of interest" description="Disordered" evidence="1">
    <location>
        <begin position="617"/>
        <end position="722"/>
    </location>
</feature>
<organism evidence="3 4">
    <name type="scientific">Posidoniimonas corsicana</name>
    <dbReference type="NCBI Taxonomy" id="1938618"/>
    <lineage>
        <taxon>Bacteria</taxon>
        <taxon>Pseudomonadati</taxon>
        <taxon>Planctomycetota</taxon>
        <taxon>Planctomycetia</taxon>
        <taxon>Pirellulales</taxon>
        <taxon>Lacipirellulaceae</taxon>
        <taxon>Posidoniimonas</taxon>
    </lineage>
</organism>
<name>A0A5C5VGN8_9BACT</name>
<keyword evidence="2" id="KW-1133">Transmembrane helix</keyword>
<comment type="caution">
    <text evidence="3">The sequence shown here is derived from an EMBL/GenBank/DDBJ whole genome shotgun (WGS) entry which is preliminary data.</text>
</comment>
<accession>A0A5C5VGN8</accession>
<evidence type="ECO:0000256" key="1">
    <source>
        <dbReference type="SAM" id="MobiDB-lite"/>
    </source>
</evidence>
<gene>
    <name evidence="3" type="ORF">KOR34_20570</name>
</gene>
<reference evidence="3 4" key="1">
    <citation type="submission" date="2019-02" db="EMBL/GenBank/DDBJ databases">
        <title>Deep-cultivation of Planctomycetes and their phenomic and genomic characterization uncovers novel biology.</title>
        <authorList>
            <person name="Wiegand S."/>
            <person name="Jogler M."/>
            <person name="Boedeker C."/>
            <person name="Pinto D."/>
            <person name="Vollmers J."/>
            <person name="Rivas-Marin E."/>
            <person name="Kohn T."/>
            <person name="Peeters S.H."/>
            <person name="Heuer A."/>
            <person name="Rast P."/>
            <person name="Oberbeckmann S."/>
            <person name="Bunk B."/>
            <person name="Jeske O."/>
            <person name="Meyerdierks A."/>
            <person name="Storesund J.E."/>
            <person name="Kallscheuer N."/>
            <person name="Luecker S."/>
            <person name="Lage O.M."/>
            <person name="Pohl T."/>
            <person name="Merkel B.J."/>
            <person name="Hornburger P."/>
            <person name="Mueller R.-W."/>
            <person name="Bruemmer F."/>
            <person name="Labrenz M."/>
            <person name="Spormann A.M."/>
            <person name="Op Den Camp H."/>
            <person name="Overmann J."/>
            <person name="Amann R."/>
            <person name="Jetten M.S.M."/>
            <person name="Mascher T."/>
            <person name="Medema M.H."/>
            <person name="Devos D.P."/>
            <person name="Kaster A.-K."/>
            <person name="Ovreas L."/>
            <person name="Rohde M."/>
            <person name="Galperin M.Y."/>
            <person name="Jogler C."/>
        </authorList>
    </citation>
    <scope>NUCLEOTIDE SEQUENCE [LARGE SCALE GENOMIC DNA]</scope>
    <source>
        <strain evidence="3 4">KOR34</strain>
    </source>
</reference>
<evidence type="ECO:0000256" key="2">
    <source>
        <dbReference type="SAM" id="Phobius"/>
    </source>
</evidence>
<feature type="compositionally biased region" description="Gly residues" evidence="1">
    <location>
        <begin position="1015"/>
        <end position="1031"/>
    </location>
</feature>
<feature type="compositionally biased region" description="Basic and acidic residues" evidence="1">
    <location>
        <begin position="638"/>
        <end position="656"/>
    </location>
</feature>
<feature type="transmembrane region" description="Helical" evidence="2">
    <location>
        <begin position="26"/>
        <end position="48"/>
    </location>
</feature>
<feature type="compositionally biased region" description="Polar residues" evidence="1">
    <location>
        <begin position="618"/>
        <end position="631"/>
    </location>
</feature>
<feature type="transmembrane region" description="Helical" evidence="2">
    <location>
        <begin position="154"/>
        <end position="174"/>
    </location>
</feature>
<dbReference type="RefSeq" id="WP_146564467.1">
    <property type="nucleotide sequence ID" value="NZ_SIHJ01000001.1"/>
</dbReference>
<evidence type="ECO:0000313" key="4">
    <source>
        <dbReference type="Proteomes" id="UP000316714"/>
    </source>
</evidence>
<sequence precursor="true">MNTDDDKLVVPDSLATQLRDYRRRVWALKLTEAAAIALFAVGCAYAAVFVLDRLFDTPAAVRAAVFAAALAGCAVLPWFLHRWVWRRRTPAQLSRLLSRRLPRLGDQLLGVIELAENRAEQHRSHRLVGAAIQQTAEDAARSDFAQATPPSRRVLWGGLAALFAAVAIGLLASYPAAARNAWARFLQPWGGTARYTFTAVKPLPAELVVAHGEPFQLDVALTKATEWRPESAEARIGKQRPVSASLADDRYELALPPQIGEDQMRVRVGDATHRVWVKPTVRPELTGLTAHVKLPDYLGRDEPIEKEIRGGAISLVRGSRLSVDAVASRALKSATVDGAAREPRDASFSVPEMLVDESRQTELAWVDELGLSGADPLQLTVSALADEPPALIVDNLPTQEVVLESELLNFTVRARDDFGVQRVGFQWTSLPMSRGEPVHGERLLAAGDHHAETLDAQGVFSAKSLGITPQPLEVRAFTEDYFPERGRVYSPPHVLYVLTADQHAIWITEQLSKWHRQALEVRDREMQLYEENRALRALAADQLDQDDARQRINKQAAAEQANGRRLRRLTAAGAELVREASRNQEIGVGHIDRWAEMLKLLDDISANRMPSVADLLKESSQAPKVASSGQPSAPHAGKSRDSSGGKPAEMDPDSKPKPAAPTIADRESSQRGPSDSQDDAAGGNKKKNSGAKLTLPVTTVAGSPKKGDPPPAQNPAGQKMEEAVTEQRDLLAEFSKIADELNEILANLEGSTLVKRLKAASREQYQIAGDLGLNLPNTFGMIKQRFGEKSTKALKNAGERQADSELQVSYIMDDMHAYYERRRMARFKLVLDEMREAEVLQGLRRVADDIPKKQGLAIAQGEFWSDTLDRWADDLVDPACSGECPGGASPESLPPSIVLEAMRILEAEIGLREETRVAEQSRAAVQEAAYGEEASRLSITQMELEQRVVALGERILELEDAQQHFSKELKLLLNVSMVMADATDILAEPDTGSLAIAAETEAIELLLRSKKLNPSGGGGGGSSPGGGGGGDTDTPALALVGQGVNEQEVREDRGVTQVSGDSGPQLPAEFRAGLDEYFSRLDNPGGVQ</sequence>
<dbReference type="EMBL" id="SIHJ01000001">
    <property type="protein sequence ID" value="TWT37110.1"/>
    <property type="molecule type" value="Genomic_DNA"/>
</dbReference>